<gene>
    <name evidence="1" type="ORF">L195_g061645</name>
</gene>
<feature type="non-terminal residue" evidence="1">
    <location>
        <position position="1"/>
    </location>
</feature>
<dbReference type="AlphaFoldDB" id="A0A2K3KB21"/>
<name>A0A2K3KB21_TRIPR</name>
<comment type="caution">
    <text evidence="1">The sequence shown here is derived from an EMBL/GenBank/DDBJ whole genome shotgun (WGS) entry which is preliminary data.</text>
</comment>
<reference evidence="1 2" key="2">
    <citation type="journal article" date="2017" name="Front. Plant Sci.">
        <title>Gene Classification and Mining of Molecular Markers Useful in Red Clover (Trifolium pratense) Breeding.</title>
        <authorList>
            <person name="Istvanek J."/>
            <person name="Dluhosova J."/>
            <person name="Dluhos P."/>
            <person name="Patkova L."/>
            <person name="Nedelnik J."/>
            <person name="Repkova J."/>
        </authorList>
    </citation>
    <scope>NUCLEOTIDE SEQUENCE [LARGE SCALE GENOMIC DNA]</scope>
    <source>
        <strain evidence="2">cv. Tatra</strain>
        <tissue evidence="1">Young leaves</tissue>
    </source>
</reference>
<evidence type="ECO:0000313" key="1">
    <source>
        <dbReference type="EMBL" id="PNX63472.1"/>
    </source>
</evidence>
<proteinExistence type="predicted"/>
<reference evidence="1 2" key="1">
    <citation type="journal article" date="2014" name="Am. J. Bot.">
        <title>Genome assembly and annotation for red clover (Trifolium pratense; Fabaceae).</title>
        <authorList>
            <person name="Istvanek J."/>
            <person name="Jaros M."/>
            <person name="Krenek A."/>
            <person name="Repkova J."/>
        </authorList>
    </citation>
    <scope>NUCLEOTIDE SEQUENCE [LARGE SCALE GENOMIC DNA]</scope>
    <source>
        <strain evidence="2">cv. Tatra</strain>
        <tissue evidence="1">Young leaves</tissue>
    </source>
</reference>
<organism evidence="1 2">
    <name type="scientific">Trifolium pratense</name>
    <name type="common">Red clover</name>
    <dbReference type="NCBI Taxonomy" id="57577"/>
    <lineage>
        <taxon>Eukaryota</taxon>
        <taxon>Viridiplantae</taxon>
        <taxon>Streptophyta</taxon>
        <taxon>Embryophyta</taxon>
        <taxon>Tracheophyta</taxon>
        <taxon>Spermatophyta</taxon>
        <taxon>Magnoliopsida</taxon>
        <taxon>eudicotyledons</taxon>
        <taxon>Gunneridae</taxon>
        <taxon>Pentapetalae</taxon>
        <taxon>rosids</taxon>
        <taxon>fabids</taxon>
        <taxon>Fabales</taxon>
        <taxon>Fabaceae</taxon>
        <taxon>Papilionoideae</taxon>
        <taxon>50 kb inversion clade</taxon>
        <taxon>NPAAA clade</taxon>
        <taxon>Hologalegina</taxon>
        <taxon>IRL clade</taxon>
        <taxon>Trifolieae</taxon>
        <taxon>Trifolium</taxon>
    </lineage>
</organism>
<evidence type="ECO:0000313" key="2">
    <source>
        <dbReference type="Proteomes" id="UP000236291"/>
    </source>
</evidence>
<dbReference type="Proteomes" id="UP000236291">
    <property type="component" value="Unassembled WGS sequence"/>
</dbReference>
<sequence length="29" mass="3130">GVDYGMLEAAMKLVCVRGGADYGMLYAFK</sequence>
<dbReference type="EMBL" id="ASHM01155686">
    <property type="protein sequence ID" value="PNX63472.1"/>
    <property type="molecule type" value="Genomic_DNA"/>
</dbReference>
<protein>
    <submittedName>
        <fullName evidence="1">Uncharacterized protein</fullName>
    </submittedName>
</protein>
<accession>A0A2K3KB21</accession>